<dbReference type="GO" id="GO:0000981">
    <property type="term" value="F:DNA-binding transcription factor activity, RNA polymerase II-specific"/>
    <property type="evidence" value="ECO:0007669"/>
    <property type="project" value="TreeGrafter"/>
</dbReference>
<dbReference type="SMART" id="SM00438">
    <property type="entry name" value="ZnF_NFX"/>
    <property type="match status" value="12"/>
</dbReference>
<keyword evidence="13" id="KW-1185">Reference proteome</keyword>
<name>A0AAN8J8U6_PATCE</name>
<keyword evidence="2" id="KW-0479">Metal-binding</keyword>
<dbReference type="InterPro" id="IPR001841">
    <property type="entry name" value="Znf_RING"/>
</dbReference>
<evidence type="ECO:0000256" key="9">
    <source>
        <dbReference type="SAM" id="Phobius"/>
    </source>
</evidence>
<reference evidence="12 13" key="1">
    <citation type="submission" date="2024-01" db="EMBL/GenBank/DDBJ databases">
        <title>The genome of the rayed Mediterranean limpet Patella caerulea (Linnaeus, 1758).</title>
        <authorList>
            <person name="Anh-Thu Weber A."/>
            <person name="Halstead-Nussloch G."/>
        </authorList>
    </citation>
    <scope>NUCLEOTIDE SEQUENCE [LARGE SCALE GENOMIC DNA]</scope>
    <source>
        <strain evidence="12">AATW-2023a</strain>
        <tissue evidence="12">Whole specimen</tissue>
    </source>
</reference>
<proteinExistence type="inferred from homology"/>
<dbReference type="Pfam" id="PF01422">
    <property type="entry name" value="zf-NF-X1"/>
    <property type="match status" value="11"/>
</dbReference>
<evidence type="ECO:0000256" key="5">
    <source>
        <dbReference type="ARBA" id="ARBA00022833"/>
    </source>
</evidence>
<dbReference type="PROSITE" id="PS50089">
    <property type="entry name" value="ZF_RING_2"/>
    <property type="match status" value="1"/>
</dbReference>
<keyword evidence="9" id="KW-1133">Transmembrane helix</keyword>
<feature type="coiled-coil region" evidence="7">
    <location>
        <begin position="82"/>
        <end position="109"/>
    </location>
</feature>
<dbReference type="PANTHER" id="PTHR12360:SF1">
    <property type="entry name" value="NF-X1-TYPE ZINC FINGER PROTEIN NFXL1"/>
    <property type="match status" value="1"/>
</dbReference>
<feature type="compositionally biased region" description="Gly residues" evidence="8">
    <location>
        <begin position="35"/>
        <end position="44"/>
    </location>
</feature>
<protein>
    <submittedName>
        <fullName evidence="12">Uncharacterized protein</fullName>
    </submittedName>
</protein>
<gene>
    <name evidence="12" type="ORF">SNE40_016503</name>
</gene>
<evidence type="ECO:0000256" key="3">
    <source>
        <dbReference type="ARBA" id="ARBA00022737"/>
    </source>
</evidence>
<accession>A0AAN8J8U6</accession>
<sequence>MNGHSVFRRGRGRGRGNGRGAWSNGAPGVKANNKTGGGSAGPGGLQSSNNINNSHARSVTSEEEIQQAQVQERFDAISIKHRESAQRYLRELQENNDFSDEEEEEEELKDVVLESIFKSYSVSYDEVGSNLVEKVQDDLVHSFRSATSACLVCIETVKKEEAIWCCRGCAGMFHITCIQKWVTEGTYQFNYKSDSNIPTSNIPWHCPKCRHEYQQSDCPTKYYCFCGKVADPPFDPWLVPHSCGQTCGRKLKPDCGHSCLLLCHPGPCPPCPKTIKSTCYCGKQPAEMKRCSARNWACGQPCGRILSCNQHYCQQPCHEGECSPCSKTSKQSCLCGRHEDTRLCASPEWRCKEVCNRPVDCGNHVCEKVCHGQDCGPCPRLGLRTCPCGKTELELPCTEDILPCGDTCEKLLSCGQHKCLERCHTGNCTPCQHLVVKRCKCGRKQKESLCSKEFSCDSKCNKQKNCGRHQCKKKCCKGNCPPCDQICGKPLGCKNHKCASPCHSGPCYPCPLTVDVFCFCKSTKVTVPCGKEKNAKKPKCNQICRIPPTCHHTSRFKHRCHFGDCPPCRLVCNLQLPGCKHTCPLKCHDEVKVKVIEKVERKGPWDPLPVEKIDIIKKPCPPCLVPLPQKCMGEHEIKEVECSNIGAYSCGRPCGRDLDCGNHTCHLDCHIVQDAPDHQSAGKNCAVCEELCLKTRPPGCTHSCPESCHPGPCPPCTYSIKMRCHCHSMVKHIQCIDWAGSSADVRANLKACGGRCPNNMPCGHRCLSPCHSGPCPEVKCQQLITSSCRCRRIKRQAICYDKKKFIECDEECERIKSEKRSKEEQAEKLRQEEIERKEREELEAFERKMKGKKRKHRKDYTEVIEPSWLSKNGKSLLISLLVAAFSVLFCYFVYTCIE</sequence>
<keyword evidence="3" id="KW-0677">Repeat</keyword>
<dbReference type="CDD" id="cd16697">
    <property type="entry name" value="RING-CH-C4HC3_NFXL1"/>
    <property type="match status" value="1"/>
</dbReference>
<dbReference type="GO" id="GO:0000977">
    <property type="term" value="F:RNA polymerase II transcription regulatory region sequence-specific DNA binding"/>
    <property type="evidence" value="ECO:0007669"/>
    <property type="project" value="TreeGrafter"/>
</dbReference>
<keyword evidence="4 6" id="KW-0863">Zinc-finger</keyword>
<feature type="compositionally biased region" description="Polar residues" evidence="8">
    <location>
        <begin position="45"/>
        <end position="59"/>
    </location>
</feature>
<feature type="transmembrane region" description="Helical" evidence="9">
    <location>
        <begin position="876"/>
        <end position="897"/>
    </location>
</feature>
<dbReference type="GO" id="GO:0008270">
    <property type="term" value="F:zinc ion binding"/>
    <property type="evidence" value="ECO:0007669"/>
    <property type="project" value="UniProtKB-KW"/>
</dbReference>
<evidence type="ECO:0000313" key="13">
    <source>
        <dbReference type="Proteomes" id="UP001347796"/>
    </source>
</evidence>
<evidence type="ECO:0000259" key="11">
    <source>
        <dbReference type="PROSITE" id="PS50089"/>
    </source>
</evidence>
<dbReference type="AlphaFoldDB" id="A0AAN8J8U6"/>
<dbReference type="CDD" id="cd06008">
    <property type="entry name" value="NF-X1-zinc-finger"/>
    <property type="match status" value="5"/>
</dbReference>
<organism evidence="12 13">
    <name type="scientific">Patella caerulea</name>
    <name type="common">Rayed Mediterranean limpet</name>
    <dbReference type="NCBI Taxonomy" id="87958"/>
    <lineage>
        <taxon>Eukaryota</taxon>
        <taxon>Metazoa</taxon>
        <taxon>Spiralia</taxon>
        <taxon>Lophotrochozoa</taxon>
        <taxon>Mollusca</taxon>
        <taxon>Gastropoda</taxon>
        <taxon>Patellogastropoda</taxon>
        <taxon>Patelloidea</taxon>
        <taxon>Patellidae</taxon>
        <taxon>Patella</taxon>
    </lineage>
</organism>
<dbReference type="InterPro" id="IPR000967">
    <property type="entry name" value="Znf_NFX1"/>
</dbReference>
<keyword evidence="7" id="KW-0175">Coiled coil</keyword>
<feature type="domain" description="RING-type" evidence="11">
    <location>
        <begin position="150"/>
        <end position="210"/>
    </location>
</feature>
<dbReference type="GO" id="GO:0005634">
    <property type="term" value="C:nucleus"/>
    <property type="evidence" value="ECO:0007669"/>
    <property type="project" value="InterPro"/>
</dbReference>
<evidence type="ECO:0000259" key="10">
    <source>
        <dbReference type="PROSITE" id="PS50016"/>
    </source>
</evidence>
<dbReference type="InterPro" id="IPR034078">
    <property type="entry name" value="NFX1_fam"/>
</dbReference>
<evidence type="ECO:0000256" key="2">
    <source>
        <dbReference type="ARBA" id="ARBA00022723"/>
    </source>
</evidence>
<dbReference type="SUPFAM" id="SSF57850">
    <property type="entry name" value="RING/U-box"/>
    <property type="match status" value="1"/>
</dbReference>
<feature type="region of interest" description="Disordered" evidence="8">
    <location>
        <begin position="1"/>
        <end position="67"/>
    </location>
</feature>
<evidence type="ECO:0000313" key="12">
    <source>
        <dbReference type="EMBL" id="KAK6172951.1"/>
    </source>
</evidence>
<keyword evidence="9" id="KW-0472">Membrane</keyword>
<feature type="compositionally biased region" description="Basic residues" evidence="8">
    <location>
        <begin position="1"/>
        <end position="16"/>
    </location>
</feature>
<keyword evidence="5" id="KW-0862">Zinc</keyword>
<keyword evidence="9" id="KW-0812">Transmembrane</keyword>
<evidence type="ECO:0000256" key="1">
    <source>
        <dbReference type="ARBA" id="ARBA00007269"/>
    </source>
</evidence>
<dbReference type="PROSITE" id="PS50016">
    <property type="entry name" value="ZF_PHD_2"/>
    <property type="match status" value="1"/>
</dbReference>
<comment type="caution">
    <text evidence="12">The sequence shown here is derived from an EMBL/GenBank/DDBJ whole genome shotgun (WGS) entry which is preliminary data.</text>
</comment>
<feature type="coiled-coil region" evidence="7">
    <location>
        <begin position="812"/>
        <end position="855"/>
    </location>
</feature>
<evidence type="ECO:0000256" key="4">
    <source>
        <dbReference type="ARBA" id="ARBA00022771"/>
    </source>
</evidence>
<comment type="similarity">
    <text evidence="1">Belongs to the NFX1 family.</text>
</comment>
<evidence type="ECO:0000256" key="7">
    <source>
        <dbReference type="SAM" id="Coils"/>
    </source>
</evidence>
<dbReference type="EMBL" id="JAZGQO010000011">
    <property type="protein sequence ID" value="KAK6172951.1"/>
    <property type="molecule type" value="Genomic_DNA"/>
</dbReference>
<feature type="domain" description="PHD-type" evidence="10">
    <location>
        <begin position="147"/>
        <end position="212"/>
    </location>
</feature>
<evidence type="ECO:0000256" key="8">
    <source>
        <dbReference type="SAM" id="MobiDB-lite"/>
    </source>
</evidence>
<dbReference type="Proteomes" id="UP001347796">
    <property type="component" value="Unassembled WGS sequence"/>
</dbReference>
<dbReference type="PANTHER" id="PTHR12360">
    <property type="entry name" value="NUCLEAR TRANSCRIPTION FACTOR, X-BOX BINDING 1 NFX1"/>
    <property type="match status" value="1"/>
</dbReference>
<dbReference type="InterPro" id="IPR019787">
    <property type="entry name" value="Znf_PHD-finger"/>
</dbReference>
<evidence type="ECO:0000256" key="6">
    <source>
        <dbReference type="PROSITE-ProRule" id="PRU00175"/>
    </source>
</evidence>